<dbReference type="STRING" id="6290.A0A0N4X768"/>
<proteinExistence type="predicted"/>
<dbReference type="EMBL" id="UZAF01021951">
    <property type="protein sequence ID" value="VDO82112.1"/>
    <property type="molecule type" value="Genomic_DNA"/>
</dbReference>
<reference evidence="4" key="1">
    <citation type="submission" date="2017-02" db="UniProtKB">
        <authorList>
            <consortium name="WormBaseParasite"/>
        </authorList>
    </citation>
    <scope>IDENTIFICATION</scope>
</reference>
<evidence type="ECO:0000256" key="1">
    <source>
        <dbReference type="SAM" id="MobiDB-lite"/>
    </source>
</evidence>
<dbReference type="WBParaSite" id="HPLM_0002021001-mRNA-1">
    <property type="protein sequence ID" value="HPLM_0002021001-mRNA-1"/>
    <property type="gene ID" value="HPLM_0002021001"/>
</dbReference>
<dbReference type="Proteomes" id="UP000268014">
    <property type="component" value="Unassembled WGS sequence"/>
</dbReference>
<gene>
    <name evidence="2" type="ORF">HPLM_LOCUS20202</name>
</gene>
<organism evidence="4">
    <name type="scientific">Haemonchus placei</name>
    <name type="common">Barber's pole worm</name>
    <dbReference type="NCBI Taxonomy" id="6290"/>
    <lineage>
        <taxon>Eukaryota</taxon>
        <taxon>Metazoa</taxon>
        <taxon>Ecdysozoa</taxon>
        <taxon>Nematoda</taxon>
        <taxon>Chromadorea</taxon>
        <taxon>Rhabditida</taxon>
        <taxon>Rhabditina</taxon>
        <taxon>Rhabditomorpha</taxon>
        <taxon>Strongyloidea</taxon>
        <taxon>Trichostrongylidae</taxon>
        <taxon>Haemonchus</taxon>
    </lineage>
</organism>
<feature type="region of interest" description="Disordered" evidence="1">
    <location>
        <begin position="175"/>
        <end position="195"/>
    </location>
</feature>
<evidence type="ECO:0000313" key="3">
    <source>
        <dbReference type="Proteomes" id="UP000268014"/>
    </source>
</evidence>
<accession>A0A0N4X768</accession>
<evidence type="ECO:0000313" key="4">
    <source>
        <dbReference type="WBParaSite" id="HPLM_0002021001-mRNA-1"/>
    </source>
</evidence>
<sequence length="195" mass="22796">MPLSKLEENCSLEHATAGHEHRFVRKLGYPNRTFANEKMRYDEEELEAFYMDLESLYREDHTFFKVIVGDSKAKIGPRRKAEELHIGTRGMEWNEQGVRLSDHNVDEEYDRFFEYLRDSAREAESLKDGKKRLSLKTLELIRERGIVRATGNHQQTPENAKLYLKERRAAVMDEAAEAGKSIRKADRASPIKRPR</sequence>
<protein>
    <submittedName>
        <fullName evidence="4">DUF2052 domain-containing protein</fullName>
    </submittedName>
</protein>
<keyword evidence="3" id="KW-1185">Reference proteome</keyword>
<evidence type="ECO:0000313" key="2">
    <source>
        <dbReference type="EMBL" id="VDO82112.1"/>
    </source>
</evidence>
<name>A0A0N4X768_HAEPC</name>
<reference evidence="2 3" key="2">
    <citation type="submission" date="2018-11" db="EMBL/GenBank/DDBJ databases">
        <authorList>
            <consortium name="Pathogen Informatics"/>
        </authorList>
    </citation>
    <scope>NUCLEOTIDE SEQUENCE [LARGE SCALE GENOMIC DNA]</scope>
    <source>
        <strain evidence="2 3">MHpl1</strain>
    </source>
</reference>
<dbReference type="AlphaFoldDB" id="A0A0N4X768"/>